<reference evidence="2" key="1">
    <citation type="submission" date="2024-05" db="EMBL/GenBank/DDBJ databases">
        <title>Isolation and characterization of the novel Burkholderia jumbo bacteriophage Surprise13.</title>
        <authorList>
            <person name="Supina B.S.I."/>
            <person name="Dennis J."/>
        </authorList>
    </citation>
    <scope>NUCLEOTIDE SEQUENCE</scope>
</reference>
<evidence type="ECO:0000256" key="1">
    <source>
        <dbReference type="SAM" id="Coils"/>
    </source>
</evidence>
<sequence length="296" mass="34000">MNINAYVKSLKGVTSKDEVLNSLDVVQQDLSTKVVPIVGTASAAFKTIKPKSEVVIGYDERYREAFRLGRNASTIEDLKDRIHKVQKNLDILAQEIHKSMPETVSQQTIDHRSAVMMQMVDNAAFLNRFIRKFIEAVTVYETDAIGMYEDYQKDNLTKGEAAWIEARFPYFLEVLASLSDDGFKKKFDDIPNVKVDVDSDDNNALFGRLKMDPFKLGFIPVSLNPFFHIGKWIAEFQAWRYKEAQEDLRRIQSRILLLEEAHAGKSNPQVEKEIKILRDKSEGLIYKINKAEEEMQ</sequence>
<feature type="coiled-coil region" evidence="1">
    <location>
        <begin position="241"/>
        <end position="294"/>
    </location>
</feature>
<protein>
    <recommendedName>
        <fullName evidence="3">Virion structural protein</fullName>
    </recommendedName>
</protein>
<keyword evidence="1" id="KW-0175">Coiled coil</keyword>
<organism evidence="2">
    <name type="scientific">Burkholderia phage vB_BgluM-SURPRISE13</name>
    <dbReference type="NCBI Taxonomy" id="3159457"/>
    <lineage>
        <taxon>Viruses</taxon>
    </lineage>
</organism>
<gene>
    <name evidence="2" type="ORF">SURPRISE13_187</name>
</gene>
<dbReference type="EMBL" id="PP856017">
    <property type="protein sequence ID" value="XBS47610.1"/>
    <property type="molecule type" value="Genomic_DNA"/>
</dbReference>
<evidence type="ECO:0000313" key="2">
    <source>
        <dbReference type="EMBL" id="XBS47610.1"/>
    </source>
</evidence>
<evidence type="ECO:0008006" key="3">
    <source>
        <dbReference type="Google" id="ProtNLM"/>
    </source>
</evidence>
<name>A0AAU7PF95_9VIRU</name>
<proteinExistence type="predicted"/>
<accession>A0AAU7PF95</accession>